<sequence length="74" mass="8362">MNREGGEESAVDDLIDDDGLQLAIKSNSEASMREQAPTLGCTHSTIEPQLHYIGYRKILTKWIPHRMTEAHKQV</sequence>
<accession>A0A3P8AEB8</accession>
<evidence type="ECO:0000313" key="2">
    <source>
        <dbReference type="Proteomes" id="UP000050761"/>
    </source>
</evidence>
<evidence type="ECO:0000313" key="1">
    <source>
        <dbReference type="EMBL" id="VDO95227.1"/>
    </source>
</evidence>
<proteinExistence type="predicted"/>
<dbReference type="EMBL" id="UZAH01027813">
    <property type="protein sequence ID" value="VDO95227.1"/>
    <property type="molecule type" value="Genomic_DNA"/>
</dbReference>
<gene>
    <name evidence="1" type="ORF">HPBE_LOCUS13187</name>
</gene>
<dbReference type="WBParaSite" id="HPBE_0001318601-mRNA-1">
    <property type="protein sequence ID" value="HPBE_0001318601-mRNA-1"/>
    <property type="gene ID" value="HPBE_0001318601"/>
</dbReference>
<dbReference type="AlphaFoldDB" id="A0A183FXB9"/>
<accession>A0A183FXB9</accession>
<reference evidence="1 2" key="1">
    <citation type="submission" date="2018-11" db="EMBL/GenBank/DDBJ databases">
        <authorList>
            <consortium name="Pathogen Informatics"/>
        </authorList>
    </citation>
    <scope>NUCLEOTIDE SEQUENCE [LARGE SCALE GENOMIC DNA]</scope>
</reference>
<dbReference type="OrthoDB" id="10017160at2759"/>
<reference evidence="3" key="2">
    <citation type="submission" date="2019-09" db="UniProtKB">
        <authorList>
            <consortium name="WormBaseParasite"/>
        </authorList>
    </citation>
    <scope>IDENTIFICATION</scope>
</reference>
<evidence type="ECO:0000313" key="3">
    <source>
        <dbReference type="WBParaSite" id="HPBE_0001318601-mRNA-1"/>
    </source>
</evidence>
<keyword evidence="2" id="KW-1185">Reference proteome</keyword>
<protein>
    <submittedName>
        <fullName evidence="3">HTH_48 domain-containing protein</fullName>
    </submittedName>
</protein>
<name>A0A183FXB9_HELPZ</name>
<organism evidence="2 3">
    <name type="scientific">Heligmosomoides polygyrus</name>
    <name type="common">Parasitic roundworm</name>
    <dbReference type="NCBI Taxonomy" id="6339"/>
    <lineage>
        <taxon>Eukaryota</taxon>
        <taxon>Metazoa</taxon>
        <taxon>Ecdysozoa</taxon>
        <taxon>Nematoda</taxon>
        <taxon>Chromadorea</taxon>
        <taxon>Rhabditida</taxon>
        <taxon>Rhabditina</taxon>
        <taxon>Rhabditomorpha</taxon>
        <taxon>Strongyloidea</taxon>
        <taxon>Heligmosomidae</taxon>
        <taxon>Heligmosomoides</taxon>
    </lineage>
</organism>
<dbReference type="Proteomes" id="UP000050761">
    <property type="component" value="Unassembled WGS sequence"/>
</dbReference>